<evidence type="ECO:0000256" key="2">
    <source>
        <dbReference type="ARBA" id="ARBA00022801"/>
    </source>
</evidence>
<name>A0A542E0M1_9MICO</name>
<gene>
    <name evidence="6" type="ORF">FB458_1992</name>
</gene>
<feature type="active site" description="Nucleophile" evidence="4">
    <location>
        <position position="280"/>
    </location>
</feature>
<accession>A0A542E0M1</accession>
<dbReference type="InterPro" id="IPR017853">
    <property type="entry name" value="GH"/>
</dbReference>
<comment type="caution">
    <text evidence="6">The sequence shown here is derived from an EMBL/GenBank/DDBJ whole genome shotgun (WGS) entry which is preliminary data.</text>
</comment>
<dbReference type="Pfam" id="PF02156">
    <property type="entry name" value="Glyco_hydro_26"/>
    <property type="match status" value="1"/>
</dbReference>
<dbReference type="EMBL" id="VFMN01000001">
    <property type="protein sequence ID" value="TQJ08893.1"/>
    <property type="molecule type" value="Genomic_DNA"/>
</dbReference>
<keyword evidence="2 4" id="KW-0378">Hydrolase</keyword>
<reference evidence="6 7" key="1">
    <citation type="submission" date="2019-06" db="EMBL/GenBank/DDBJ databases">
        <title>Sequencing the genomes of 1000 actinobacteria strains.</title>
        <authorList>
            <person name="Klenk H.-P."/>
        </authorList>
    </citation>
    <scope>NUCLEOTIDE SEQUENCE [LARGE SCALE GENOMIC DNA]</scope>
    <source>
        <strain evidence="6 7">DSM 18607</strain>
    </source>
</reference>
<organism evidence="6 7">
    <name type="scientific">Lapillicoccus jejuensis</name>
    <dbReference type="NCBI Taxonomy" id="402171"/>
    <lineage>
        <taxon>Bacteria</taxon>
        <taxon>Bacillati</taxon>
        <taxon>Actinomycetota</taxon>
        <taxon>Actinomycetes</taxon>
        <taxon>Micrococcales</taxon>
        <taxon>Intrasporangiaceae</taxon>
        <taxon>Lapillicoccus</taxon>
    </lineage>
</organism>
<proteinExistence type="inferred from homology"/>
<evidence type="ECO:0000256" key="4">
    <source>
        <dbReference type="PROSITE-ProRule" id="PRU01100"/>
    </source>
</evidence>
<dbReference type="GO" id="GO:0006080">
    <property type="term" value="P:substituted mannan metabolic process"/>
    <property type="evidence" value="ECO:0007669"/>
    <property type="project" value="InterPro"/>
</dbReference>
<sequence>MDAQAPDMSVRYPAVVRADDPTATGRRRRPAVRWAAAILTGLVALAVLGGSSRPSPDPTPAPWHPVFFGLDVPNARTSTVASVGERLGTRPTVAGLFIRYDSTWTASALRQLAAARLTPFVTLEPWHVSARTGTPDPTDSLAELLTGRFDAALARQARALASSPGPIYLRFAHEMNGDWYPWSMGKNGNTPQEYVAAWRHVHALFARVAPALRVRWVFAPAALGPTRPAADLARLYPGRDVVDALGLTGYEHGGTSPWSTFGPTVDALSALGPQPVLLAEIGVDGAGKATWLRELGGYLRGTARVRGFVYFDTTPATTGATGDYALGRDDLPALRAALREVGPASP</sequence>
<dbReference type="PANTHER" id="PTHR40079:SF4">
    <property type="entry name" value="GH26 DOMAIN-CONTAINING PROTEIN-RELATED"/>
    <property type="match status" value="1"/>
</dbReference>
<keyword evidence="7" id="KW-1185">Reference proteome</keyword>
<dbReference type="Proteomes" id="UP000317893">
    <property type="component" value="Unassembled WGS sequence"/>
</dbReference>
<dbReference type="PANTHER" id="PTHR40079">
    <property type="entry name" value="MANNAN ENDO-1,4-BETA-MANNOSIDASE E-RELATED"/>
    <property type="match status" value="1"/>
</dbReference>
<evidence type="ECO:0000256" key="1">
    <source>
        <dbReference type="ARBA" id="ARBA00007754"/>
    </source>
</evidence>
<feature type="active site" description="Proton donor" evidence="4">
    <location>
        <position position="174"/>
    </location>
</feature>
<evidence type="ECO:0000256" key="3">
    <source>
        <dbReference type="ARBA" id="ARBA00023295"/>
    </source>
</evidence>
<keyword evidence="3 4" id="KW-0326">Glycosidase</keyword>
<protein>
    <submittedName>
        <fullName evidence="6">Glycosyl hydrolase family 26</fullName>
    </submittedName>
</protein>
<dbReference type="AlphaFoldDB" id="A0A542E0M1"/>
<dbReference type="PROSITE" id="PS51764">
    <property type="entry name" value="GH26"/>
    <property type="match status" value="1"/>
</dbReference>
<dbReference type="SUPFAM" id="SSF51445">
    <property type="entry name" value="(Trans)glycosidases"/>
    <property type="match status" value="1"/>
</dbReference>
<evidence type="ECO:0000313" key="6">
    <source>
        <dbReference type="EMBL" id="TQJ08893.1"/>
    </source>
</evidence>
<dbReference type="InterPro" id="IPR022790">
    <property type="entry name" value="GH26_dom"/>
</dbReference>
<dbReference type="GO" id="GO:0016985">
    <property type="term" value="F:mannan endo-1,4-beta-mannosidase activity"/>
    <property type="evidence" value="ECO:0007669"/>
    <property type="project" value="InterPro"/>
</dbReference>
<evidence type="ECO:0000313" key="7">
    <source>
        <dbReference type="Proteomes" id="UP000317893"/>
    </source>
</evidence>
<dbReference type="Gene3D" id="3.20.20.80">
    <property type="entry name" value="Glycosidases"/>
    <property type="match status" value="1"/>
</dbReference>
<feature type="domain" description="GH26" evidence="5">
    <location>
        <begin position="30"/>
        <end position="329"/>
    </location>
</feature>
<comment type="similarity">
    <text evidence="1 4">Belongs to the glycosyl hydrolase 26 family.</text>
</comment>
<dbReference type="InterPro" id="IPR000805">
    <property type="entry name" value="Glyco_hydro_26"/>
</dbReference>
<evidence type="ECO:0000259" key="5">
    <source>
        <dbReference type="PROSITE" id="PS51764"/>
    </source>
</evidence>